<keyword evidence="4" id="KW-1185">Reference proteome</keyword>
<dbReference type="KEGG" id="mpec:B9O19_00335"/>
<dbReference type="Proteomes" id="UP000235589">
    <property type="component" value="Chromosome"/>
</dbReference>
<evidence type="ECO:0000313" key="4">
    <source>
        <dbReference type="Proteomes" id="UP000235589"/>
    </source>
</evidence>
<protein>
    <submittedName>
        <fullName evidence="3">Alpha/beta hydrolase fold-3 domain protein</fullName>
    </submittedName>
</protein>
<dbReference type="GO" id="GO:0016787">
    <property type="term" value="F:hydrolase activity"/>
    <property type="evidence" value="ECO:0007669"/>
    <property type="project" value="UniProtKB-KW"/>
</dbReference>
<reference evidence="3 4" key="1">
    <citation type="submission" date="2017-04" db="EMBL/GenBank/DDBJ databases">
        <title>Monoglobus pectinilyticus 14 draft genome.</title>
        <authorList>
            <person name="Kim C."/>
            <person name="Rosendale D.I."/>
            <person name="Kelly W.J."/>
            <person name="Tannock G.W."/>
            <person name="Patchett M.L."/>
            <person name="Jordens J.Z."/>
        </authorList>
    </citation>
    <scope>NUCLEOTIDE SEQUENCE [LARGE SCALE GENOMIC DNA]</scope>
    <source>
        <strain evidence="3 4">14</strain>
    </source>
</reference>
<feature type="domain" description="Alpha/beta hydrolase fold-3" evidence="2">
    <location>
        <begin position="82"/>
        <end position="291"/>
    </location>
</feature>
<accession>A0A2K9P132</accession>
<dbReference type="Pfam" id="PF07859">
    <property type="entry name" value="Abhydrolase_3"/>
    <property type="match status" value="1"/>
</dbReference>
<dbReference type="Gene3D" id="3.40.50.1820">
    <property type="entry name" value="alpha/beta hydrolase"/>
    <property type="match status" value="1"/>
</dbReference>
<gene>
    <name evidence="3" type="ORF">B9O19_00335</name>
</gene>
<dbReference type="InterPro" id="IPR029058">
    <property type="entry name" value="AB_hydrolase_fold"/>
</dbReference>
<dbReference type="InterPro" id="IPR013094">
    <property type="entry name" value="AB_hydrolase_3"/>
</dbReference>
<dbReference type="PANTHER" id="PTHR48081:SF8">
    <property type="entry name" value="ALPHA_BETA HYDROLASE FOLD-3 DOMAIN-CONTAINING PROTEIN-RELATED"/>
    <property type="match status" value="1"/>
</dbReference>
<evidence type="ECO:0000259" key="2">
    <source>
        <dbReference type="Pfam" id="PF07859"/>
    </source>
</evidence>
<evidence type="ECO:0000313" key="3">
    <source>
        <dbReference type="EMBL" id="AUO18519.1"/>
    </source>
</evidence>
<evidence type="ECO:0000256" key="1">
    <source>
        <dbReference type="ARBA" id="ARBA00022801"/>
    </source>
</evidence>
<dbReference type="PANTHER" id="PTHR48081">
    <property type="entry name" value="AB HYDROLASE SUPERFAMILY PROTEIN C4A8.06C"/>
    <property type="match status" value="1"/>
</dbReference>
<proteinExistence type="predicted"/>
<dbReference type="EMBL" id="CP020991">
    <property type="protein sequence ID" value="AUO18519.1"/>
    <property type="molecule type" value="Genomic_DNA"/>
</dbReference>
<dbReference type="SUPFAM" id="SSF53474">
    <property type="entry name" value="alpha/beta-Hydrolases"/>
    <property type="match status" value="1"/>
</dbReference>
<keyword evidence="1 3" id="KW-0378">Hydrolase</keyword>
<dbReference type="OrthoDB" id="24847at2"/>
<dbReference type="RefSeq" id="WP_102364815.1">
    <property type="nucleotide sequence ID" value="NZ_CP020991.1"/>
</dbReference>
<dbReference type="GeneID" id="98061764"/>
<name>A0A2K9P132_9FIRM</name>
<dbReference type="AlphaFoldDB" id="A0A2K9P132"/>
<organism evidence="3 4">
    <name type="scientific">Monoglobus pectinilyticus</name>
    <dbReference type="NCBI Taxonomy" id="1981510"/>
    <lineage>
        <taxon>Bacteria</taxon>
        <taxon>Bacillati</taxon>
        <taxon>Bacillota</taxon>
        <taxon>Clostridia</taxon>
        <taxon>Monoglobales</taxon>
        <taxon>Monoglobaceae</taxon>
        <taxon>Monoglobus</taxon>
    </lineage>
</organism>
<sequence>MKRLVPLEPQAEKVCNEASKPPLIFQLPPEKGREVLEKMQDSPVYKYPAEIKRLQFESDNWGTFKIYFVIPSNLQGIPSVIYYIHGAGWVFGSFHTHEKLVRELAARTNSILVFPEYSLSPEVKYPTAIEQCYEALCCIPELLKQESISADLSKLTVAGDSVGGNMATVMTIMAKYRNGPYINKQLLYYPVTNACFSTDSYCAFAVNYYLYRAGMMWFWNQYTSNLLERTQITASPLKSSLNELKNLPPAMILNGEADVLRDDGESYARRLRKAGVDVTAVRFQAIIHDFVMLNALDQTKACRAAMDLSTEWIKKKNAE</sequence>
<dbReference type="InterPro" id="IPR050300">
    <property type="entry name" value="GDXG_lipolytic_enzyme"/>
</dbReference>